<comment type="caution">
    <text evidence="2">The sequence shown here is derived from an EMBL/GenBank/DDBJ whole genome shotgun (WGS) entry which is preliminary data.</text>
</comment>
<sequence>MEHPNARDFFDELDHGAGPAQSHGQPEEELVIGLTDLAERVGQGLLSEVQEFFDRPTAHTTIEHVETVFPRGGARNP</sequence>
<dbReference type="AlphaFoldDB" id="A0A840P3Z5"/>
<evidence type="ECO:0000313" key="3">
    <source>
        <dbReference type="Proteomes" id="UP000578449"/>
    </source>
</evidence>
<proteinExistence type="predicted"/>
<accession>A0A840P3Z5</accession>
<evidence type="ECO:0000256" key="1">
    <source>
        <dbReference type="SAM" id="MobiDB-lite"/>
    </source>
</evidence>
<protein>
    <submittedName>
        <fullName evidence="2">Uncharacterized protein</fullName>
    </submittedName>
</protein>
<feature type="compositionally biased region" description="Basic and acidic residues" evidence="1">
    <location>
        <begin position="1"/>
        <end position="15"/>
    </location>
</feature>
<keyword evidence="3" id="KW-1185">Reference proteome</keyword>
<name>A0A840P3Z5_9ACTN</name>
<reference evidence="2 3" key="1">
    <citation type="submission" date="2020-08" db="EMBL/GenBank/DDBJ databases">
        <title>Genomic Encyclopedia of Type Strains, Phase IV (KMG-IV): sequencing the most valuable type-strain genomes for metagenomic binning, comparative biology and taxonomic classification.</title>
        <authorList>
            <person name="Goeker M."/>
        </authorList>
    </citation>
    <scope>NUCLEOTIDE SEQUENCE [LARGE SCALE GENOMIC DNA]</scope>
    <source>
        <strain evidence="2 3">DSM 45615</strain>
    </source>
</reference>
<dbReference type="Proteomes" id="UP000578449">
    <property type="component" value="Unassembled WGS sequence"/>
</dbReference>
<gene>
    <name evidence="2" type="ORF">HNP84_005768</name>
</gene>
<organism evidence="2 3">
    <name type="scientific">Thermocatellispora tengchongensis</name>
    <dbReference type="NCBI Taxonomy" id="1073253"/>
    <lineage>
        <taxon>Bacteria</taxon>
        <taxon>Bacillati</taxon>
        <taxon>Actinomycetota</taxon>
        <taxon>Actinomycetes</taxon>
        <taxon>Streptosporangiales</taxon>
        <taxon>Streptosporangiaceae</taxon>
        <taxon>Thermocatellispora</taxon>
    </lineage>
</organism>
<dbReference type="EMBL" id="JACHGN010000013">
    <property type="protein sequence ID" value="MBB5136024.1"/>
    <property type="molecule type" value="Genomic_DNA"/>
</dbReference>
<evidence type="ECO:0000313" key="2">
    <source>
        <dbReference type="EMBL" id="MBB5136024.1"/>
    </source>
</evidence>
<feature type="region of interest" description="Disordered" evidence="1">
    <location>
        <begin position="1"/>
        <end position="26"/>
    </location>
</feature>